<evidence type="ECO:0000313" key="3">
    <source>
        <dbReference type="EMBL" id="MPN39498.1"/>
    </source>
</evidence>
<dbReference type="EMBL" id="VSSQ01095348">
    <property type="protein sequence ID" value="MPN39498.1"/>
    <property type="molecule type" value="Genomic_DNA"/>
</dbReference>
<comment type="caution">
    <text evidence="3">The sequence shown here is derived from an EMBL/GenBank/DDBJ whole genome shotgun (WGS) entry which is preliminary data.</text>
</comment>
<evidence type="ECO:0000256" key="1">
    <source>
        <dbReference type="SAM" id="MobiDB-lite"/>
    </source>
</evidence>
<gene>
    <name evidence="3" type="ORF">SDC9_187026</name>
</gene>
<dbReference type="InterPro" id="IPR036390">
    <property type="entry name" value="WH_DNA-bd_sf"/>
</dbReference>
<sequence length="118" mass="13375">MHTVAGTAYLVSPGVFQRYAQEHPQVAAVAKQEKLEAWQWVQKRFEKLGAHRKQASGLNIWTCDVTGPRKSRRLHGYLLARPEALFGEVPPDNPYLRLANETPKRENPAVQNDNDEQG</sequence>
<proteinExistence type="predicted"/>
<name>A0A645HKF4_9ZZZZ</name>
<dbReference type="SUPFAM" id="SSF46785">
    <property type="entry name" value="Winged helix' DNA-binding domain"/>
    <property type="match status" value="1"/>
</dbReference>
<organism evidence="3">
    <name type="scientific">bioreactor metagenome</name>
    <dbReference type="NCBI Taxonomy" id="1076179"/>
    <lineage>
        <taxon>unclassified sequences</taxon>
        <taxon>metagenomes</taxon>
        <taxon>ecological metagenomes</taxon>
    </lineage>
</organism>
<protein>
    <recommendedName>
        <fullName evidence="2">Putative conjugal transfer nickase/helicase TraI C-terminal domain-containing protein</fullName>
    </recommendedName>
</protein>
<evidence type="ECO:0000259" key="2">
    <source>
        <dbReference type="Pfam" id="PF07515"/>
    </source>
</evidence>
<accession>A0A645HKF4</accession>
<dbReference type="InterPro" id="IPR011093">
    <property type="entry name" value="TraI_2_C"/>
</dbReference>
<feature type="domain" description="Putative conjugal transfer nickase/helicase TraI C-terminal" evidence="2">
    <location>
        <begin position="1"/>
        <end position="97"/>
    </location>
</feature>
<feature type="region of interest" description="Disordered" evidence="1">
    <location>
        <begin position="90"/>
        <end position="118"/>
    </location>
</feature>
<dbReference type="Pfam" id="PF07515">
    <property type="entry name" value="TraI_2_C"/>
    <property type="match status" value="1"/>
</dbReference>
<dbReference type="AlphaFoldDB" id="A0A645HKF4"/>
<reference evidence="3" key="1">
    <citation type="submission" date="2019-08" db="EMBL/GenBank/DDBJ databases">
        <authorList>
            <person name="Kucharzyk K."/>
            <person name="Murdoch R.W."/>
            <person name="Higgins S."/>
            <person name="Loffler F."/>
        </authorList>
    </citation>
    <scope>NUCLEOTIDE SEQUENCE</scope>
</reference>